<dbReference type="RefSeq" id="WP_119013351.1">
    <property type="nucleotide sequence ID" value="NZ_QXNC01000015.1"/>
</dbReference>
<dbReference type="PANTHER" id="PTHR30086:SF20">
    <property type="entry name" value="ARGININE EXPORTER PROTEIN ARGO-RELATED"/>
    <property type="match status" value="1"/>
</dbReference>
<dbReference type="AlphaFoldDB" id="A0A4R2N781"/>
<feature type="transmembrane region" description="Helical" evidence="6">
    <location>
        <begin position="146"/>
        <end position="171"/>
    </location>
</feature>
<feature type="transmembrane region" description="Helical" evidence="6">
    <location>
        <begin position="183"/>
        <end position="200"/>
    </location>
</feature>
<comment type="caution">
    <text evidence="7">The sequence shown here is derived from an EMBL/GenBank/DDBJ whole genome shotgun (WGS) entry which is preliminary data.</text>
</comment>
<dbReference type="OrthoDB" id="9812084at2"/>
<protein>
    <submittedName>
        <fullName evidence="7">Threonine/homoserine/homoserine lactone efflux protein</fullName>
    </submittedName>
</protein>
<name>A0A4R2N781_9BURK</name>
<keyword evidence="4 6" id="KW-1133">Transmembrane helix</keyword>
<accession>A0A4R2N781</accession>
<keyword evidence="2" id="KW-1003">Cell membrane</keyword>
<evidence type="ECO:0000313" key="7">
    <source>
        <dbReference type="EMBL" id="TCP16782.1"/>
    </source>
</evidence>
<evidence type="ECO:0000313" key="8">
    <source>
        <dbReference type="Proteomes" id="UP000295182"/>
    </source>
</evidence>
<evidence type="ECO:0000256" key="2">
    <source>
        <dbReference type="ARBA" id="ARBA00022475"/>
    </source>
</evidence>
<feature type="transmembrane region" description="Helical" evidence="6">
    <location>
        <begin position="36"/>
        <end position="56"/>
    </location>
</feature>
<dbReference type="Proteomes" id="UP000295182">
    <property type="component" value="Unassembled WGS sequence"/>
</dbReference>
<proteinExistence type="predicted"/>
<dbReference type="InterPro" id="IPR001123">
    <property type="entry name" value="LeuE-type"/>
</dbReference>
<dbReference type="GO" id="GO:0005886">
    <property type="term" value="C:plasma membrane"/>
    <property type="evidence" value="ECO:0007669"/>
    <property type="project" value="UniProtKB-SubCell"/>
</dbReference>
<organism evidence="7 8">
    <name type="scientific">Simplicispira metamorpha</name>
    <dbReference type="NCBI Taxonomy" id="80881"/>
    <lineage>
        <taxon>Bacteria</taxon>
        <taxon>Pseudomonadati</taxon>
        <taxon>Pseudomonadota</taxon>
        <taxon>Betaproteobacteria</taxon>
        <taxon>Burkholderiales</taxon>
        <taxon>Comamonadaceae</taxon>
        <taxon>Simplicispira</taxon>
    </lineage>
</organism>
<evidence type="ECO:0000256" key="5">
    <source>
        <dbReference type="ARBA" id="ARBA00023136"/>
    </source>
</evidence>
<comment type="subcellular location">
    <subcellularLocation>
        <location evidence="1">Cell membrane</location>
        <topology evidence="1">Multi-pass membrane protein</topology>
    </subcellularLocation>
</comment>
<keyword evidence="3 6" id="KW-0812">Transmembrane</keyword>
<dbReference type="EMBL" id="SLXH01000016">
    <property type="protein sequence ID" value="TCP16782.1"/>
    <property type="molecule type" value="Genomic_DNA"/>
</dbReference>
<keyword evidence="5 6" id="KW-0472">Membrane</keyword>
<dbReference type="PANTHER" id="PTHR30086">
    <property type="entry name" value="ARGININE EXPORTER PROTEIN ARGO"/>
    <property type="match status" value="1"/>
</dbReference>
<feature type="transmembrane region" description="Helical" evidence="6">
    <location>
        <begin position="124"/>
        <end position="140"/>
    </location>
</feature>
<dbReference type="GO" id="GO:0015171">
    <property type="term" value="F:amino acid transmembrane transporter activity"/>
    <property type="evidence" value="ECO:0007669"/>
    <property type="project" value="TreeGrafter"/>
</dbReference>
<reference evidence="7 8" key="1">
    <citation type="submission" date="2019-03" db="EMBL/GenBank/DDBJ databases">
        <title>Genomic Encyclopedia of Type Strains, Phase IV (KMG-IV): sequencing the most valuable type-strain genomes for metagenomic binning, comparative biology and taxonomic classification.</title>
        <authorList>
            <person name="Goeker M."/>
        </authorList>
    </citation>
    <scope>NUCLEOTIDE SEQUENCE [LARGE SCALE GENOMIC DNA]</scope>
    <source>
        <strain evidence="7 8">DSM 1837</strain>
    </source>
</reference>
<evidence type="ECO:0000256" key="3">
    <source>
        <dbReference type="ARBA" id="ARBA00022692"/>
    </source>
</evidence>
<sequence length="201" mass="21232">MTELLFAMATFALIGSITPGPVNVLAVRHGASARWGAAMAYVLGASLSYTLVVWLMGKSSEFLVNDPAIAQAAQWGGAAYLSYLAWRISTAPLVNLQADAAPVQHSALMAFMEGGITQSLNPKAWIVALSGIALFVVPQADGQTAYWLFCGVSLLACCLGVGCWAVAGRVLSRWLGPAPRQKAFNQMMGVLLLLSVASMLR</sequence>
<evidence type="ECO:0000256" key="6">
    <source>
        <dbReference type="SAM" id="Phobius"/>
    </source>
</evidence>
<evidence type="ECO:0000256" key="4">
    <source>
        <dbReference type="ARBA" id="ARBA00022989"/>
    </source>
</evidence>
<evidence type="ECO:0000256" key="1">
    <source>
        <dbReference type="ARBA" id="ARBA00004651"/>
    </source>
</evidence>
<dbReference type="Pfam" id="PF01810">
    <property type="entry name" value="LysE"/>
    <property type="match status" value="1"/>
</dbReference>
<keyword evidence="8" id="KW-1185">Reference proteome</keyword>
<gene>
    <name evidence="7" type="ORF">EV674_11687</name>
</gene>
<dbReference type="GO" id="GO:0033228">
    <property type="term" value="P:cysteine export across plasma membrane"/>
    <property type="evidence" value="ECO:0007669"/>
    <property type="project" value="TreeGrafter"/>
</dbReference>